<dbReference type="SUPFAM" id="SSF54909">
    <property type="entry name" value="Dimeric alpha+beta barrel"/>
    <property type="match status" value="1"/>
</dbReference>
<dbReference type="PANTHER" id="PTHR33336:SF1">
    <property type="entry name" value="(4S)-4-HYDROXY-5-PHOSPHONOOXYPENTANE-2,3-DIONE ISOMERASE"/>
    <property type="match status" value="1"/>
</dbReference>
<dbReference type="Pfam" id="PF03992">
    <property type="entry name" value="ABM"/>
    <property type="match status" value="1"/>
</dbReference>
<accession>A0A1F5YKM0</accession>
<name>A0A1F5YKM0_9BACT</name>
<dbReference type="STRING" id="1817867.A3F83_07175"/>
<feature type="domain" description="ABM" evidence="1">
    <location>
        <begin position="2"/>
        <end position="90"/>
    </location>
</feature>
<gene>
    <name evidence="2" type="ORF">A3F83_07175</name>
</gene>
<dbReference type="InterPro" id="IPR007138">
    <property type="entry name" value="ABM_dom"/>
</dbReference>
<dbReference type="PROSITE" id="PS51725">
    <property type="entry name" value="ABM"/>
    <property type="match status" value="1"/>
</dbReference>
<sequence length="102" mass="11873">MFIVHVHVRVKPELIEAFREATVENARGSLREPGVARFDVLQQQDDPSRFVLVEVYRTPEDPARHKETAHYIKWRDTVAPLMAEPRSSLKYDNIFPDDQGWG</sequence>
<dbReference type="InterPro" id="IPR011008">
    <property type="entry name" value="Dimeric_a/b-barrel"/>
</dbReference>
<dbReference type="InterPro" id="IPR050744">
    <property type="entry name" value="AI-2_Isomerase_LsrG"/>
</dbReference>
<dbReference type="AlphaFoldDB" id="A0A1F5YKM0"/>
<keyword evidence="2" id="KW-0560">Oxidoreductase</keyword>
<reference evidence="2 3" key="1">
    <citation type="journal article" date="2016" name="Nat. Commun.">
        <title>Thousands of microbial genomes shed light on interconnected biogeochemical processes in an aquifer system.</title>
        <authorList>
            <person name="Anantharaman K."/>
            <person name="Brown C.T."/>
            <person name="Hug L.A."/>
            <person name="Sharon I."/>
            <person name="Castelle C.J."/>
            <person name="Probst A.J."/>
            <person name="Thomas B.C."/>
            <person name="Singh A."/>
            <person name="Wilkins M.J."/>
            <person name="Karaoz U."/>
            <person name="Brodie E.L."/>
            <person name="Williams K.H."/>
            <person name="Hubbard S.S."/>
            <person name="Banfield J.F."/>
        </authorList>
    </citation>
    <scope>NUCLEOTIDE SEQUENCE [LARGE SCALE GENOMIC DNA]</scope>
</reference>
<evidence type="ECO:0000259" key="1">
    <source>
        <dbReference type="PROSITE" id="PS51725"/>
    </source>
</evidence>
<proteinExistence type="predicted"/>
<dbReference type="Gene3D" id="3.30.70.100">
    <property type="match status" value="1"/>
</dbReference>
<dbReference type="GO" id="GO:0005829">
    <property type="term" value="C:cytosol"/>
    <property type="evidence" value="ECO:0007669"/>
    <property type="project" value="TreeGrafter"/>
</dbReference>
<keyword evidence="2" id="KW-0503">Monooxygenase</keyword>
<organism evidence="2 3">
    <name type="scientific">Candidatus Glassbacteria bacterium RIFCSPLOWO2_12_FULL_58_11</name>
    <dbReference type="NCBI Taxonomy" id="1817867"/>
    <lineage>
        <taxon>Bacteria</taxon>
        <taxon>Candidatus Glassiibacteriota</taxon>
    </lineage>
</organism>
<protein>
    <submittedName>
        <fullName evidence="2">Antibiotic biosynthesis monooxygenase</fullName>
    </submittedName>
</protein>
<dbReference type="Proteomes" id="UP000179129">
    <property type="component" value="Unassembled WGS sequence"/>
</dbReference>
<dbReference type="EMBL" id="MFIX01000245">
    <property type="protein sequence ID" value="OGG00716.1"/>
    <property type="molecule type" value="Genomic_DNA"/>
</dbReference>
<dbReference type="PANTHER" id="PTHR33336">
    <property type="entry name" value="QUINOL MONOOXYGENASE YGIN-RELATED"/>
    <property type="match status" value="1"/>
</dbReference>
<evidence type="ECO:0000313" key="2">
    <source>
        <dbReference type="EMBL" id="OGG00716.1"/>
    </source>
</evidence>
<evidence type="ECO:0000313" key="3">
    <source>
        <dbReference type="Proteomes" id="UP000179129"/>
    </source>
</evidence>
<dbReference type="GO" id="GO:0004497">
    <property type="term" value="F:monooxygenase activity"/>
    <property type="evidence" value="ECO:0007669"/>
    <property type="project" value="UniProtKB-KW"/>
</dbReference>
<comment type="caution">
    <text evidence="2">The sequence shown here is derived from an EMBL/GenBank/DDBJ whole genome shotgun (WGS) entry which is preliminary data.</text>
</comment>